<proteinExistence type="predicted"/>
<sequence length="110" mass="12565">MCRQTVREQQCETCGVFQPYEVEIEWCDELSNKNEEAKARNETLAAPGTCALGLFTRPVLMHVMLEPNFEKTCQSCKHGLAPPTQDRSSERTGVLSPQFKMIAQDHRHNR</sequence>
<gene>
    <name evidence="2" type="ORF">PT974_02144</name>
</gene>
<evidence type="ECO:0000313" key="3">
    <source>
        <dbReference type="Proteomes" id="UP001338125"/>
    </source>
</evidence>
<dbReference type="Proteomes" id="UP001338125">
    <property type="component" value="Unassembled WGS sequence"/>
</dbReference>
<reference evidence="2 3" key="1">
    <citation type="submission" date="2024-01" db="EMBL/GenBank/DDBJ databases">
        <title>Complete genome of Cladobotryum mycophilum ATHUM6906.</title>
        <authorList>
            <person name="Christinaki A.C."/>
            <person name="Myridakis A.I."/>
            <person name="Kouvelis V.N."/>
        </authorList>
    </citation>
    <scope>NUCLEOTIDE SEQUENCE [LARGE SCALE GENOMIC DNA]</scope>
    <source>
        <strain evidence="2 3">ATHUM6906</strain>
    </source>
</reference>
<evidence type="ECO:0000313" key="2">
    <source>
        <dbReference type="EMBL" id="KAK5996801.1"/>
    </source>
</evidence>
<evidence type="ECO:0000256" key="1">
    <source>
        <dbReference type="SAM" id="MobiDB-lite"/>
    </source>
</evidence>
<protein>
    <submittedName>
        <fullName evidence="2">Uncharacterized protein</fullName>
    </submittedName>
</protein>
<feature type="region of interest" description="Disordered" evidence="1">
    <location>
        <begin position="78"/>
        <end position="110"/>
    </location>
</feature>
<organism evidence="2 3">
    <name type="scientific">Cladobotryum mycophilum</name>
    <dbReference type="NCBI Taxonomy" id="491253"/>
    <lineage>
        <taxon>Eukaryota</taxon>
        <taxon>Fungi</taxon>
        <taxon>Dikarya</taxon>
        <taxon>Ascomycota</taxon>
        <taxon>Pezizomycotina</taxon>
        <taxon>Sordariomycetes</taxon>
        <taxon>Hypocreomycetidae</taxon>
        <taxon>Hypocreales</taxon>
        <taxon>Hypocreaceae</taxon>
        <taxon>Cladobotryum</taxon>
    </lineage>
</organism>
<comment type="caution">
    <text evidence="2">The sequence shown here is derived from an EMBL/GenBank/DDBJ whole genome shotgun (WGS) entry which is preliminary data.</text>
</comment>
<accession>A0ABR0SYK4</accession>
<keyword evidence="3" id="KW-1185">Reference proteome</keyword>
<name>A0ABR0SYK4_9HYPO</name>
<dbReference type="EMBL" id="JAVFKD010000002">
    <property type="protein sequence ID" value="KAK5996801.1"/>
    <property type="molecule type" value="Genomic_DNA"/>
</dbReference>